<comment type="function">
    <text evidence="1">Catalyzes the 6-electron oxidation of protoporphyrinogen-IX to form protoporphyrin-IX.</text>
</comment>
<evidence type="ECO:0000259" key="13">
    <source>
        <dbReference type="Pfam" id="PF01593"/>
    </source>
</evidence>
<evidence type="ECO:0000256" key="1">
    <source>
        <dbReference type="ARBA" id="ARBA00002600"/>
    </source>
</evidence>
<dbReference type="InterPro" id="IPR038375">
    <property type="entry name" value="NDUFAF7_sf"/>
</dbReference>
<dbReference type="SUPFAM" id="SSF54373">
    <property type="entry name" value="FAD-linked reductases, C-terminal domain"/>
    <property type="match status" value="1"/>
</dbReference>
<evidence type="ECO:0000256" key="4">
    <source>
        <dbReference type="ARBA" id="ARBA00005891"/>
    </source>
</evidence>
<dbReference type="UniPathway" id="UPA00251">
    <property type="reaction ID" value="UER00324"/>
</dbReference>
<evidence type="ECO:0000256" key="11">
    <source>
        <dbReference type="ARBA" id="ARBA00048612"/>
    </source>
</evidence>
<comment type="pathway">
    <text evidence="3">Porphyrin-containing compound metabolism; protoporphyrin-IX biosynthesis; protoporphyrin-IX from protoporphyrinogen-IX: step 1/1.</text>
</comment>
<evidence type="ECO:0000313" key="15">
    <source>
        <dbReference type="Proteomes" id="UP000053664"/>
    </source>
</evidence>
<dbReference type="Pfam" id="PF01593">
    <property type="entry name" value="Amino_oxidase"/>
    <property type="match status" value="1"/>
</dbReference>
<dbReference type="GO" id="GO:0035243">
    <property type="term" value="F:protein-arginine omega-N symmetric methyltransferase activity"/>
    <property type="evidence" value="ECO:0007669"/>
    <property type="project" value="UniProtKB-EC"/>
</dbReference>
<keyword evidence="7" id="KW-0808">Transferase</keyword>
<dbReference type="InterPro" id="IPR036188">
    <property type="entry name" value="FAD/NAD-bd_sf"/>
</dbReference>
<feature type="region of interest" description="Disordered" evidence="12">
    <location>
        <begin position="925"/>
        <end position="950"/>
    </location>
</feature>
<dbReference type="PANTHER" id="PTHR12049:SF7">
    <property type="entry name" value="PROTEIN ARGININE METHYLTRANSFERASE NDUFAF7, MITOCHONDRIAL"/>
    <property type="match status" value="1"/>
</dbReference>
<dbReference type="GO" id="GO:0004729">
    <property type="term" value="F:oxygen-dependent protoporphyrinogen oxidase activity"/>
    <property type="evidence" value="ECO:0007669"/>
    <property type="project" value="UniProtKB-EC"/>
</dbReference>
<sequence length="1195" mass="129308">MLLPLRTSAPRGLAATTLSAAHRSARLASTVAAGQPSAPAKKTLAVLGGGISGLASAYRLSQRLPASRYRVVLLEQSQRLGGWIDSRRTTLASPPTDPNAPSTALIEKGPRSIRPTGPTGMVMLELLRSIDLLDRMLKVPKTAPSAQNRFIYYPDRLAKLPSSLPSLFTALAKLPFLRSALPRAALEYRVPSRFARPRSESKAEQDRLRRREALDDESVDSFVSRRFGEGLAANLVSAVIHGIYAGDSRKLSVRSVMPFLWEAERTHGSVLKSLFLSPKRNRKYRSLPEHEATAKSRREGSAKQVEARLGKELTDSFKGTSVYSFPNGLQEIIDALEQKLDAAANVEVRKGAGVVSVVVGEDGKVLLKTTAGDTIEADRVISALPSAQMAKALHAEADGLPGLEFNPSANVGVVNLVISPAAEGEASSSKPLLPVEGFGYLIPRTTPNNEDGILGVVFDSDSLPTQDMKDPLSPAAASTLAQRPIKLTVMMGGAHWSHLDAATLPTDDEMRRRAVRAVSQHLSIPASLLEDPSRTKILPTMQRDCIPQYLVGHPVRMHALHRALAQHETLSDKLTLVGASYTGVSLNDCVAYSIEAADRVADAELHGQGRRTRAVTGLENFDHAAAEPQPASAGSIKESVTETPPLSGAMQRMARSGQMWWQQAGRTDAARPAFARGLHTSSARSNDGATGAAATGSAATAKKPRPLGEVLAESIRASGPMPVSTYMRTCLLDPVQGYYSSANAEPTSADGVSREVLGSRGDFITSPEISQVFGELVAVFYVARWQACQMPRRTRLVELGPGKGTLLADMLRTFSVFPQFLDTVESIHLLETSEGLMKLQLEAVRAALDRAGKKLVPADQAEVAKDEIRIEWFNDIADIPIQPETFTILTAHEFFDALPTHIFEKTVNGFREVLVGVKTEPQGQKGITVLKPSDLQSHKKQQHDGGEKRKDELQFVLSPGPTPWSKLLAEGNKRFATLQPGQRIEVSPESWAIARRVGEIVSGRPASAPRSFASGAGAGADADVNAAKEAEAEAEAQRLAAPSEGGISLIIDYGGDQTYGGSLRAFKRHEIVDVFDEPGQCDLTVNVDFLHLKSAFETTEASYLGPMEQAHFLVAMGLEQRVERLRRDADEERKRQIEGAANRLVDLTGMGRQYKVLAVQADRSEGGWDEVEHDGGKKVRKLKTQPAAKLYPFEM</sequence>
<feature type="region of interest" description="Disordered" evidence="12">
    <location>
        <begin position="678"/>
        <end position="705"/>
    </location>
</feature>
<dbReference type="InterPro" id="IPR029063">
    <property type="entry name" value="SAM-dependent_MTases_sf"/>
</dbReference>
<name>A0A061H7K1_9BASI</name>
<dbReference type="SUPFAM" id="SSF51905">
    <property type="entry name" value="FAD/NAD(P)-binding domain"/>
    <property type="match status" value="1"/>
</dbReference>
<evidence type="ECO:0000256" key="7">
    <source>
        <dbReference type="ARBA" id="ARBA00022679"/>
    </source>
</evidence>
<reference evidence="14 15" key="1">
    <citation type="journal article" date="2013" name="Plant Cell">
        <title>The transition from a phytopathogenic smut ancestor to an anamorphic biocontrol agent deciphered by comparative whole-genome analysis.</title>
        <authorList>
            <person name="Lefebvre F."/>
            <person name="Joly D.L."/>
            <person name="Labbe C."/>
            <person name="Teichmann B."/>
            <person name="Linning R."/>
            <person name="Belzile F."/>
            <person name="Bakkeren G."/>
            <person name="Belanger R.R."/>
        </authorList>
    </citation>
    <scope>NUCLEOTIDE SEQUENCE [LARGE SCALE GENOMIC DNA]</scope>
    <source>
        <strain evidence="14 15">PF-1</strain>
    </source>
</reference>
<dbReference type="KEGG" id="pfp:PFL1_03901"/>
<dbReference type="InterPro" id="IPR002937">
    <property type="entry name" value="Amino_oxidase"/>
</dbReference>
<gene>
    <name evidence="14" type="ORF">PFL1_03901</name>
</gene>
<evidence type="ECO:0000313" key="14">
    <source>
        <dbReference type="EMBL" id="EPQ28598.1"/>
    </source>
</evidence>
<comment type="subcellular location">
    <subcellularLocation>
        <location evidence="2">Mitochondrion</location>
    </subcellularLocation>
</comment>
<evidence type="ECO:0000256" key="5">
    <source>
        <dbReference type="ARBA" id="ARBA00010551"/>
    </source>
</evidence>
<evidence type="ECO:0000256" key="10">
    <source>
        <dbReference type="ARBA" id="ARBA00047554"/>
    </source>
</evidence>
<dbReference type="Gene3D" id="3.50.50.60">
    <property type="entry name" value="FAD/NAD(P)-binding domain"/>
    <property type="match status" value="1"/>
</dbReference>
<dbReference type="InterPro" id="IPR004572">
    <property type="entry name" value="Protoporphyrinogen_oxidase"/>
</dbReference>
<dbReference type="eggNOG" id="KOG2901">
    <property type="taxonomic scope" value="Eukaryota"/>
</dbReference>
<dbReference type="InterPro" id="IPR003788">
    <property type="entry name" value="NDUFAF7"/>
</dbReference>
<evidence type="ECO:0000256" key="6">
    <source>
        <dbReference type="ARBA" id="ARBA00022603"/>
    </source>
</evidence>
<organism evidence="14 15">
    <name type="scientific">Pseudozyma flocculosa PF-1</name>
    <dbReference type="NCBI Taxonomy" id="1277687"/>
    <lineage>
        <taxon>Eukaryota</taxon>
        <taxon>Fungi</taxon>
        <taxon>Dikarya</taxon>
        <taxon>Basidiomycota</taxon>
        <taxon>Ustilaginomycotina</taxon>
        <taxon>Ustilaginomycetes</taxon>
        <taxon>Ustilaginales</taxon>
        <taxon>Ustilaginaceae</taxon>
        <taxon>Pseudozyma</taxon>
    </lineage>
</organism>
<dbReference type="GeneID" id="19318008"/>
<dbReference type="Pfam" id="PF02636">
    <property type="entry name" value="Methyltransf_28"/>
    <property type="match status" value="1"/>
</dbReference>
<proteinExistence type="inferred from homology"/>
<dbReference type="GO" id="GO:0032259">
    <property type="term" value="P:methylation"/>
    <property type="evidence" value="ECO:0007669"/>
    <property type="project" value="UniProtKB-KW"/>
</dbReference>
<dbReference type="EMBL" id="KE361634">
    <property type="protein sequence ID" value="EPQ28598.1"/>
    <property type="molecule type" value="Genomic_DNA"/>
</dbReference>
<accession>A0A061H7K1</accession>
<dbReference type="Gene3D" id="3.40.50.12710">
    <property type="match status" value="1"/>
</dbReference>
<dbReference type="Proteomes" id="UP000053664">
    <property type="component" value="Unassembled WGS sequence"/>
</dbReference>
<dbReference type="SUPFAM" id="SSF53335">
    <property type="entry name" value="S-adenosyl-L-methionine-dependent methyltransferases"/>
    <property type="match status" value="1"/>
</dbReference>
<feature type="domain" description="Amine oxidase" evidence="13">
    <location>
        <begin position="51"/>
        <end position="600"/>
    </location>
</feature>
<comment type="catalytic activity">
    <reaction evidence="10">
        <text>protoporphyrinogen IX + 3 O2 = protoporphyrin IX + 3 H2O2</text>
        <dbReference type="Rhea" id="RHEA:25576"/>
        <dbReference type="ChEBI" id="CHEBI:15379"/>
        <dbReference type="ChEBI" id="CHEBI:16240"/>
        <dbReference type="ChEBI" id="CHEBI:57306"/>
        <dbReference type="ChEBI" id="CHEBI:57307"/>
        <dbReference type="EC" id="1.3.3.4"/>
    </reaction>
</comment>
<protein>
    <recommendedName>
        <fullName evidence="13">Amine oxidase domain-containing protein</fullName>
    </recommendedName>
</protein>
<keyword evidence="6" id="KW-0489">Methyltransferase</keyword>
<dbReference type="GO" id="GO:0005739">
    <property type="term" value="C:mitochondrion"/>
    <property type="evidence" value="ECO:0007669"/>
    <property type="project" value="UniProtKB-SubCell"/>
</dbReference>
<keyword evidence="9" id="KW-0627">Porphyrin biosynthesis</keyword>
<evidence type="ECO:0000256" key="12">
    <source>
        <dbReference type="SAM" id="MobiDB-lite"/>
    </source>
</evidence>
<feature type="compositionally biased region" description="Low complexity" evidence="12">
    <location>
        <begin position="688"/>
        <end position="701"/>
    </location>
</feature>
<dbReference type="GO" id="GO:0032981">
    <property type="term" value="P:mitochondrial respiratory chain complex I assembly"/>
    <property type="evidence" value="ECO:0007669"/>
    <property type="project" value="TreeGrafter"/>
</dbReference>
<evidence type="ECO:0000256" key="9">
    <source>
        <dbReference type="ARBA" id="ARBA00023244"/>
    </source>
</evidence>
<evidence type="ECO:0000256" key="3">
    <source>
        <dbReference type="ARBA" id="ARBA00005073"/>
    </source>
</evidence>
<dbReference type="OrthoDB" id="438553at2759"/>
<keyword evidence="8" id="KW-0496">Mitochondrion</keyword>
<evidence type="ECO:0000256" key="8">
    <source>
        <dbReference type="ARBA" id="ARBA00023128"/>
    </source>
</evidence>
<evidence type="ECO:0000256" key="2">
    <source>
        <dbReference type="ARBA" id="ARBA00004173"/>
    </source>
</evidence>
<dbReference type="HOGENOM" id="CLU_278614_0_0_1"/>
<dbReference type="NCBIfam" id="TIGR00562">
    <property type="entry name" value="proto_IX_ox"/>
    <property type="match status" value="1"/>
</dbReference>
<comment type="catalytic activity">
    <reaction evidence="11">
        <text>L-arginyl-[protein] + 2 S-adenosyl-L-methionine = N(omega),N(omega)'-dimethyl-L-arginyl-[protein] + 2 S-adenosyl-L-homocysteine + 2 H(+)</text>
        <dbReference type="Rhea" id="RHEA:48108"/>
        <dbReference type="Rhea" id="RHEA-COMP:10532"/>
        <dbReference type="Rhea" id="RHEA-COMP:11992"/>
        <dbReference type="ChEBI" id="CHEBI:15378"/>
        <dbReference type="ChEBI" id="CHEBI:29965"/>
        <dbReference type="ChEBI" id="CHEBI:57856"/>
        <dbReference type="ChEBI" id="CHEBI:59789"/>
        <dbReference type="ChEBI" id="CHEBI:88221"/>
        <dbReference type="EC" id="2.1.1.320"/>
    </reaction>
</comment>
<dbReference type="AlphaFoldDB" id="A0A061H7K1"/>
<dbReference type="GO" id="GO:0006782">
    <property type="term" value="P:protoporphyrinogen IX biosynthetic process"/>
    <property type="evidence" value="ECO:0007669"/>
    <property type="project" value="UniProtKB-UniPathway"/>
</dbReference>
<comment type="similarity">
    <text evidence="4">Belongs to the NDUFAF7 family.</text>
</comment>
<comment type="similarity">
    <text evidence="5">Belongs to the protoporphyrinogen/coproporphyrinogen oxidase family. Protoporphyrinogen oxidase subfamily.</text>
</comment>
<dbReference type="RefSeq" id="XP_007879615.1">
    <property type="nucleotide sequence ID" value="XM_007881424.1"/>
</dbReference>
<dbReference type="eggNOG" id="KOG1276">
    <property type="taxonomic scope" value="Eukaryota"/>
</dbReference>
<dbReference type="PANTHER" id="PTHR12049">
    <property type="entry name" value="PROTEIN ARGININE METHYLTRANSFERASE NDUFAF7, MITOCHONDRIAL"/>
    <property type="match status" value="1"/>
</dbReference>